<comment type="subcellular location">
    <subcellularLocation>
        <location evidence="1">Nucleus</location>
    </subcellularLocation>
</comment>
<name>A0A9Q9AXY4_9PEZI</name>
<evidence type="ECO:0000259" key="7">
    <source>
        <dbReference type="SMART" id="SM00906"/>
    </source>
</evidence>
<gene>
    <name evidence="8" type="ORF">Slin15195_G085720</name>
</gene>
<evidence type="ECO:0000256" key="3">
    <source>
        <dbReference type="ARBA" id="ARBA00023015"/>
    </source>
</evidence>
<dbReference type="InterPro" id="IPR007219">
    <property type="entry name" value="XnlR_reg_dom"/>
</dbReference>
<protein>
    <recommendedName>
        <fullName evidence="7">Xylanolytic transcriptional activator regulatory domain-containing protein</fullName>
    </recommendedName>
</protein>
<dbReference type="GO" id="GO:0006351">
    <property type="term" value="P:DNA-templated transcription"/>
    <property type="evidence" value="ECO:0007669"/>
    <property type="project" value="InterPro"/>
</dbReference>
<feature type="region of interest" description="Disordered" evidence="6">
    <location>
        <begin position="370"/>
        <end position="410"/>
    </location>
</feature>
<evidence type="ECO:0000256" key="6">
    <source>
        <dbReference type="SAM" id="MobiDB-lite"/>
    </source>
</evidence>
<dbReference type="GO" id="GO:0005634">
    <property type="term" value="C:nucleus"/>
    <property type="evidence" value="ECO:0007669"/>
    <property type="project" value="UniProtKB-SubCell"/>
</dbReference>
<dbReference type="Pfam" id="PF04082">
    <property type="entry name" value="Fungal_trans"/>
    <property type="match status" value="1"/>
</dbReference>
<keyword evidence="3" id="KW-0805">Transcription regulation</keyword>
<evidence type="ECO:0000256" key="1">
    <source>
        <dbReference type="ARBA" id="ARBA00004123"/>
    </source>
</evidence>
<dbReference type="Proteomes" id="UP001056384">
    <property type="component" value="Chromosome 7"/>
</dbReference>
<evidence type="ECO:0000256" key="2">
    <source>
        <dbReference type="ARBA" id="ARBA00022723"/>
    </source>
</evidence>
<evidence type="ECO:0000313" key="8">
    <source>
        <dbReference type="EMBL" id="USW55253.1"/>
    </source>
</evidence>
<feature type="compositionally biased region" description="Basic and acidic residues" evidence="6">
    <location>
        <begin position="376"/>
        <end position="393"/>
    </location>
</feature>
<evidence type="ECO:0000256" key="5">
    <source>
        <dbReference type="ARBA" id="ARBA00023242"/>
    </source>
</evidence>
<dbReference type="GO" id="GO:0008270">
    <property type="term" value="F:zinc ion binding"/>
    <property type="evidence" value="ECO:0007669"/>
    <property type="project" value="InterPro"/>
</dbReference>
<keyword evidence="9" id="KW-1185">Reference proteome</keyword>
<keyword evidence="5" id="KW-0539">Nucleus</keyword>
<dbReference type="PANTHER" id="PTHR47338:SF16">
    <property type="entry name" value="TRANSCRIPTION FACTOR, PUTATIVE (AFU_ORTHOLOGUE AFUA_2G09360)-RELATED"/>
    <property type="match status" value="1"/>
</dbReference>
<proteinExistence type="predicted"/>
<dbReference type="EMBL" id="CP099424">
    <property type="protein sequence ID" value="USW55253.1"/>
    <property type="molecule type" value="Genomic_DNA"/>
</dbReference>
<dbReference type="GO" id="GO:0003677">
    <property type="term" value="F:DNA binding"/>
    <property type="evidence" value="ECO:0007669"/>
    <property type="project" value="InterPro"/>
</dbReference>
<dbReference type="PANTHER" id="PTHR47338">
    <property type="entry name" value="ZN(II)2CYS6 TRANSCRIPTION FACTOR (EUROFUNG)-RELATED"/>
    <property type="match status" value="1"/>
</dbReference>
<feature type="domain" description="Xylanolytic transcriptional activator regulatory" evidence="7">
    <location>
        <begin position="57"/>
        <end position="128"/>
    </location>
</feature>
<dbReference type="CDD" id="cd12148">
    <property type="entry name" value="fungal_TF_MHR"/>
    <property type="match status" value="1"/>
</dbReference>
<sequence length="410" mass="45852">MGSRLDPDEGIRATSVTFATRAKAAIHFEIDNICLATIQACILLANIFAADLEPSLETLYFGIATRMAQIMGLHRANDDTDVVQRETRARVWYALVTSDIFCNTNLGLPRQIHILDGDVALPGDEAEFQLLLPGSREPRSSSLGMWAYCTRLFEMFGAIHDLNRQIVDQKIAPQIAEECVRGLAMRLDEWRASLPQLFEETEINLEKHIQRGTGGLFVAFHLGYHHYSTLLYFRYLGTASTNTATQNDYADQCRVHAASFASLVRKSRAAPGSEAQYATVGHMAVVSSSVILHTLLFDSSEQISGAKADLTSNFAALLELKKFWPCLERTMGRLLVFRNHCLQAKTSDVHRIDHWMLRYLVEHSLPLEDSDPSRPGWHEVARAGKPDADRSSREGMANEAPSTLWHKTPP</sequence>
<reference evidence="8" key="1">
    <citation type="submission" date="2022-06" db="EMBL/GenBank/DDBJ databases">
        <title>Complete genome sequences of two strains of the flax pathogen Septoria linicola.</title>
        <authorList>
            <person name="Lapalu N."/>
            <person name="Simon A."/>
            <person name="Demenou B."/>
            <person name="Paumier D."/>
            <person name="Guillot M.-P."/>
            <person name="Gout L."/>
            <person name="Valade R."/>
        </authorList>
    </citation>
    <scope>NUCLEOTIDE SEQUENCE</scope>
    <source>
        <strain evidence="8">SE15195</strain>
    </source>
</reference>
<evidence type="ECO:0000313" key="9">
    <source>
        <dbReference type="Proteomes" id="UP001056384"/>
    </source>
</evidence>
<dbReference type="InterPro" id="IPR050815">
    <property type="entry name" value="TF_fung"/>
</dbReference>
<organism evidence="8 9">
    <name type="scientific">Septoria linicola</name>
    <dbReference type="NCBI Taxonomy" id="215465"/>
    <lineage>
        <taxon>Eukaryota</taxon>
        <taxon>Fungi</taxon>
        <taxon>Dikarya</taxon>
        <taxon>Ascomycota</taxon>
        <taxon>Pezizomycotina</taxon>
        <taxon>Dothideomycetes</taxon>
        <taxon>Dothideomycetidae</taxon>
        <taxon>Mycosphaerellales</taxon>
        <taxon>Mycosphaerellaceae</taxon>
        <taxon>Septoria</taxon>
    </lineage>
</organism>
<dbReference type="OrthoDB" id="1924787at2759"/>
<accession>A0A9Q9AXY4</accession>
<dbReference type="AlphaFoldDB" id="A0A9Q9AXY4"/>
<keyword evidence="4" id="KW-0804">Transcription</keyword>
<dbReference type="SMART" id="SM00906">
    <property type="entry name" value="Fungal_trans"/>
    <property type="match status" value="1"/>
</dbReference>
<dbReference type="GO" id="GO:0000981">
    <property type="term" value="F:DNA-binding transcription factor activity, RNA polymerase II-specific"/>
    <property type="evidence" value="ECO:0007669"/>
    <property type="project" value="InterPro"/>
</dbReference>
<keyword evidence="2" id="KW-0479">Metal-binding</keyword>
<evidence type="ECO:0000256" key="4">
    <source>
        <dbReference type="ARBA" id="ARBA00023163"/>
    </source>
</evidence>